<dbReference type="InterPro" id="IPR011006">
    <property type="entry name" value="CheY-like_superfamily"/>
</dbReference>
<name>A0ABN8X6R3_9GAMM</name>
<dbReference type="SMART" id="SM00086">
    <property type="entry name" value="PAC"/>
    <property type="match status" value="2"/>
</dbReference>
<feature type="coiled-coil region" evidence="7">
    <location>
        <begin position="446"/>
        <end position="473"/>
    </location>
</feature>
<dbReference type="Pfam" id="PF08447">
    <property type="entry name" value="PAS_3"/>
    <property type="match status" value="1"/>
</dbReference>
<evidence type="ECO:0000256" key="7">
    <source>
        <dbReference type="SAM" id="Coils"/>
    </source>
</evidence>
<keyword evidence="8" id="KW-0472">Membrane</keyword>
<feature type="coiled-coil region" evidence="7">
    <location>
        <begin position="129"/>
        <end position="202"/>
    </location>
</feature>
<dbReference type="InterPro" id="IPR036890">
    <property type="entry name" value="HATPase_C_sf"/>
</dbReference>
<dbReference type="SMART" id="SM00388">
    <property type="entry name" value="HisKA"/>
    <property type="match status" value="1"/>
</dbReference>
<dbReference type="Pfam" id="PF25487">
    <property type="entry name" value="ETR1_N"/>
    <property type="match status" value="1"/>
</dbReference>
<evidence type="ECO:0000256" key="1">
    <source>
        <dbReference type="ARBA" id="ARBA00000085"/>
    </source>
</evidence>
<dbReference type="CDD" id="cd16922">
    <property type="entry name" value="HATPase_EvgS-ArcB-TorS-like"/>
    <property type="match status" value="1"/>
</dbReference>
<sequence length="851" mass="97694">MFFQNLFGSQAIKEFIPHGNCLLWRSDLLLLHVLSDSLITAAYYSIPAALIYFVIKRRDLEFRGIFVLFGIFITACGTTHLMEIWTLWRPDYVLEGVIKLFTGLVSIATSVLLWPLIPYALKLPSPARLEEANRRLQHEIEERKGKEWEIRRLNANLEKMVEQRTAELVAANAQLEDEIRERRRIEESLRESENRYRTLFEQMPDALLLVDIESGALIDFNPKAYQNLEYSRDEFSKLRICDIDRQESEEDVRRHIEKIRDTGGDIFETEHITKTGIVRNIRVNAKVIQLNQKQLIQAVFTDITNYKQLELTLRTQQKKLEQSQHRLEYIVNTSPSVIYILSRTDNPEWPFKVEFIGETITRVTGYEPHQWYRDERFWIDRVHPDDRATALENLKQLFTHGELTIQYRFRHKDGSYRWFHDKLRLLKDSDGNMIEAIGTCIDITERKQAELALKEAKEAAETANRAKTEFLANISHELRTPLNGILGFTQILQKQTDITPKHREYLDYISRSGHHLLMLINDLLDLSKIEAGRLEIENSVFHLPEFLDGIAEMFDLRATSKGIGFKYEKAPTLPEYVFGDEKRLRQILINLLGNAIKFTHKGYAALKVFNRGTTVCFQIEDTGLGIAEKDMERIFLAFEQLADHDSTEGTGLGLAISKRLIDAMGGRIDVQSTAGQGSIFTVSLSLPPASNPSRSEVDDTQIIGYEGKTRRIMIVDDNSDNLAMLSALLASLDFIVETASSGKECLDKLATFRPDLIMVDLLMPGMDGAETVKHLRRMDSGQEVKVIAVTAHAFDDIREMCLKSGFDDFITKPVDLQDLLKSLQTSLGLTWRYALAESRENRQMQTVRNPA</sequence>
<dbReference type="SUPFAM" id="SSF52172">
    <property type="entry name" value="CheY-like"/>
    <property type="match status" value="1"/>
</dbReference>
<organism evidence="13 14">
    <name type="scientific">Methylocaldum szegediense</name>
    <dbReference type="NCBI Taxonomy" id="73780"/>
    <lineage>
        <taxon>Bacteria</taxon>
        <taxon>Pseudomonadati</taxon>
        <taxon>Pseudomonadota</taxon>
        <taxon>Gammaproteobacteria</taxon>
        <taxon>Methylococcales</taxon>
        <taxon>Methylococcaceae</taxon>
        <taxon>Methylocaldum</taxon>
    </lineage>
</organism>
<evidence type="ECO:0000256" key="5">
    <source>
        <dbReference type="ARBA" id="ARBA00022777"/>
    </source>
</evidence>
<dbReference type="InterPro" id="IPR000014">
    <property type="entry name" value="PAS"/>
</dbReference>
<dbReference type="Gene3D" id="3.40.50.2300">
    <property type="match status" value="1"/>
</dbReference>
<dbReference type="InterPro" id="IPR013655">
    <property type="entry name" value="PAS_fold_3"/>
</dbReference>
<keyword evidence="8" id="KW-1133">Transmembrane helix</keyword>
<feature type="domain" description="PAS" evidence="11">
    <location>
        <begin position="192"/>
        <end position="263"/>
    </location>
</feature>
<dbReference type="InterPro" id="IPR004358">
    <property type="entry name" value="Sig_transdc_His_kin-like_C"/>
</dbReference>
<evidence type="ECO:0000259" key="11">
    <source>
        <dbReference type="PROSITE" id="PS50112"/>
    </source>
</evidence>
<dbReference type="InterPro" id="IPR036097">
    <property type="entry name" value="HisK_dim/P_sf"/>
</dbReference>
<feature type="transmembrane region" description="Helical" evidence="8">
    <location>
        <begin position="65"/>
        <end position="88"/>
    </location>
</feature>
<dbReference type="InterPro" id="IPR058544">
    <property type="entry name" value="ETR1_N"/>
</dbReference>
<dbReference type="InterPro" id="IPR035965">
    <property type="entry name" value="PAS-like_dom_sf"/>
</dbReference>
<feature type="modified residue" description="4-aspartylphosphate" evidence="6">
    <location>
        <position position="760"/>
    </location>
</feature>
<evidence type="ECO:0000256" key="2">
    <source>
        <dbReference type="ARBA" id="ARBA00012438"/>
    </source>
</evidence>
<keyword evidence="3 6" id="KW-0597">Phosphoprotein</keyword>
<dbReference type="CDD" id="cd00082">
    <property type="entry name" value="HisKA"/>
    <property type="match status" value="1"/>
</dbReference>
<dbReference type="EMBL" id="OX458333">
    <property type="protein sequence ID" value="CAI8911643.1"/>
    <property type="molecule type" value="Genomic_DNA"/>
</dbReference>
<dbReference type="Pfam" id="PF00512">
    <property type="entry name" value="HisKA"/>
    <property type="match status" value="1"/>
</dbReference>
<dbReference type="Pfam" id="PF02518">
    <property type="entry name" value="HATPase_c"/>
    <property type="match status" value="1"/>
</dbReference>
<dbReference type="CDD" id="cd00130">
    <property type="entry name" value="PAS"/>
    <property type="match status" value="2"/>
</dbReference>
<gene>
    <name evidence="13" type="ORF">MSZNOR_3654</name>
</gene>
<dbReference type="InterPro" id="IPR003661">
    <property type="entry name" value="HisK_dim/P_dom"/>
</dbReference>
<dbReference type="Gene3D" id="3.30.450.20">
    <property type="entry name" value="PAS domain"/>
    <property type="match status" value="2"/>
</dbReference>
<dbReference type="CDD" id="cd17546">
    <property type="entry name" value="REC_hyHK_CKI1_RcsC-like"/>
    <property type="match status" value="1"/>
</dbReference>
<dbReference type="SUPFAM" id="SSF55785">
    <property type="entry name" value="PYP-like sensor domain (PAS domain)"/>
    <property type="match status" value="2"/>
</dbReference>
<evidence type="ECO:0000313" key="14">
    <source>
        <dbReference type="Proteomes" id="UP001162030"/>
    </source>
</evidence>
<evidence type="ECO:0000256" key="6">
    <source>
        <dbReference type="PROSITE-ProRule" id="PRU00169"/>
    </source>
</evidence>
<dbReference type="Proteomes" id="UP001162030">
    <property type="component" value="Chromosome"/>
</dbReference>
<dbReference type="PROSITE" id="PS50113">
    <property type="entry name" value="PAC"/>
    <property type="match status" value="1"/>
</dbReference>
<dbReference type="InterPro" id="IPR005467">
    <property type="entry name" value="His_kinase_dom"/>
</dbReference>
<feature type="domain" description="PAC" evidence="12">
    <location>
        <begin position="403"/>
        <end position="455"/>
    </location>
</feature>
<dbReference type="Pfam" id="PF13426">
    <property type="entry name" value="PAS_9"/>
    <property type="match status" value="1"/>
</dbReference>
<dbReference type="NCBIfam" id="TIGR00229">
    <property type="entry name" value="sensory_box"/>
    <property type="match status" value="2"/>
</dbReference>
<evidence type="ECO:0000313" key="13">
    <source>
        <dbReference type="EMBL" id="CAI8911643.1"/>
    </source>
</evidence>
<comment type="catalytic activity">
    <reaction evidence="1">
        <text>ATP + protein L-histidine = ADP + protein N-phospho-L-histidine.</text>
        <dbReference type="EC" id="2.7.13.3"/>
    </reaction>
</comment>
<evidence type="ECO:0000256" key="8">
    <source>
        <dbReference type="SAM" id="Phobius"/>
    </source>
</evidence>
<dbReference type="SUPFAM" id="SSF47384">
    <property type="entry name" value="Homodimeric domain of signal transducing histidine kinase"/>
    <property type="match status" value="1"/>
</dbReference>
<keyword evidence="14" id="KW-1185">Reference proteome</keyword>
<dbReference type="SMART" id="SM00448">
    <property type="entry name" value="REC"/>
    <property type="match status" value="1"/>
</dbReference>
<dbReference type="PROSITE" id="PS50112">
    <property type="entry name" value="PAS"/>
    <property type="match status" value="2"/>
</dbReference>
<accession>A0ABN8X6R3</accession>
<dbReference type="Gene3D" id="3.30.565.10">
    <property type="entry name" value="Histidine kinase-like ATPase, C-terminal domain"/>
    <property type="match status" value="1"/>
</dbReference>
<evidence type="ECO:0000256" key="3">
    <source>
        <dbReference type="ARBA" id="ARBA00022553"/>
    </source>
</evidence>
<feature type="domain" description="Histidine kinase" evidence="9">
    <location>
        <begin position="473"/>
        <end position="688"/>
    </location>
</feature>
<dbReference type="SMART" id="SM00091">
    <property type="entry name" value="PAS"/>
    <property type="match status" value="2"/>
</dbReference>
<evidence type="ECO:0000259" key="10">
    <source>
        <dbReference type="PROSITE" id="PS50110"/>
    </source>
</evidence>
<dbReference type="PROSITE" id="PS50110">
    <property type="entry name" value="RESPONSE_REGULATORY"/>
    <property type="match status" value="1"/>
</dbReference>
<proteinExistence type="predicted"/>
<dbReference type="EC" id="2.7.13.3" evidence="2"/>
<dbReference type="InterPro" id="IPR000700">
    <property type="entry name" value="PAS-assoc_C"/>
</dbReference>
<dbReference type="Gene3D" id="1.10.287.130">
    <property type="match status" value="1"/>
</dbReference>
<evidence type="ECO:0000259" key="9">
    <source>
        <dbReference type="PROSITE" id="PS50109"/>
    </source>
</evidence>
<feature type="transmembrane region" description="Helical" evidence="8">
    <location>
        <begin position="29"/>
        <end position="53"/>
    </location>
</feature>
<dbReference type="SMART" id="SM00387">
    <property type="entry name" value="HATPase_c"/>
    <property type="match status" value="1"/>
</dbReference>
<evidence type="ECO:0000259" key="12">
    <source>
        <dbReference type="PROSITE" id="PS50113"/>
    </source>
</evidence>
<protein>
    <recommendedName>
        <fullName evidence="2">histidine kinase</fullName>
        <ecNumber evidence="2">2.7.13.3</ecNumber>
    </recommendedName>
</protein>
<dbReference type="PANTHER" id="PTHR43047">
    <property type="entry name" value="TWO-COMPONENT HISTIDINE PROTEIN KINASE"/>
    <property type="match status" value="1"/>
</dbReference>
<dbReference type="Pfam" id="PF00072">
    <property type="entry name" value="Response_reg"/>
    <property type="match status" value="1"/>
</dbReference>
<dbReference type="InterPro" id="IPR003594">
    <property type="entry name" value="HATPase_dom"/>
</dbReference>
<dbReference type="PROSITE" id="PS50109">
    <property type="entry name" value="HIS_KIN"/>
    <property type="match status" value="1"/>
</dbReference>
<dbReference type="InterPro" id="IPR001610">
    <property type="entry name" value="PAC"/>
</dbReference>
<dbReference type="GO" id="GO:0004673">
    <property type="term" value="F:protein histidine kinase activity"/>
    <property type="evidence" value="ECO:0007669"/>
    <property type="project" value="UniProtKB-EC"/>
</dbReference>
<feature type="domain" description="Response regulatory" evidence="10">
    <location>
        <begin position="711"/>
        <end position="827"/>
    </location>
</feature>
<evidence type="ECO:0000256" key="4">
    <source>
        <dbReference type="ARBA" id="ARBA00022679"/>
    </source>
</evidence>
<keyword evidence="8" id="KW-0812">Transmembrane</keyword>
<keyword evidence="5 13" id="KW-0418">Kinase</keyword>
<dbReference type="InterPro" id="IPR001789">
    <property type="entry name" value="Sig_transdc_resp-reg_receiver"/>
</dbReference>
<dbReference type="PRINTS" id="PR00344">
    <property type="entry name" value="BCTRLSENSOR"/>
</dbReference>
<keyword evidence="7" id="KW-0175">Coiled coil</keyword>
<keyword evidence="4 13" id="KW-0808">Transferase</keyword>
<dbReference type="SUPFAM" id="SSF55874">
    <property type="entry name" value="ATPase domain of HSP90 chaperone/DNA topoisomerase II/histidine kinase"/>
    <property type="match status" value="1"/>
</dbReference>
<reference evidence="13 14" key="1">
    <citation type="submission" date="2023-03" db="EMBL/GenBank/DDBJ databases">
        <authorList>
            <person name="Pearce D."/>
        </authorList>
    </citation>
    <scope>NUCLEOTIDE SEQUENCE [LARGE SCALE GENOMIC DNA]</scope>
    <source>
        <strain evidence="13">Msz</strain>
    </source>
</reference>
<feature type="domain" description="PAS" evidence="11">
    <location>
        <begin position="323"/>
        <end position="401"/>
    </location>
</feature>